<feature type="active site" description="Proton acceptor" evidence="11">
    <location>
        <position position="372"/>
    </location>
</feature>
<dbReference type="InterPro" id="IPR042173">
    <property type="entry name" value="RNase_J_2"/>
</dbReference>
<dbReference type="Pfam" id="PF17770">
    <property type="entry name" value="RNase_J_C"/>
    <property type="match status" value="1"/>
</dbReference>
<dbReference type="PANTHER" id="PTHR43694">
    <property type="entry name" value="RIBONUCLEASE J"/>
    <property type="match status" value="1"/>
</dbReference>
<evidence type="ECO:0000256" key="3">
    <source>
        <dbReference type="ARBA" id="ARBA00022722"/>
    </source>
</evidence>
<feature type="binding site" evidence="13">
    <location>
        <position position="77"/>
    </location>
    <ligand>
        <name>Zn(2+)</name>
        <dbReference type="ChEBI" id="CHEBI:29105"/>
        <label>1</label>
        <note>catalytic</note>
    </ligand>
</feature>
<evidence type="ECO:0000256" key="13">
    <source>
        <dbReference type="PIRSR" id="PIRSR004803-3"/>
    </source>
</evidence>
<evidence type="ECO:0000256" key="9">
    <source>
        <dbReference type="ARBA" id="ARBA00022884"/>
    </source>
</evidence>
<dbReference type="Pfam" id="PF00753">
    <property type="entry name" value="Lactamase_B"/>
    <property type="match status" value="1"/>
</dbReference>
<dbReference type="SUPFAM" id="SSF56281">
    <property type="entry name" value="Metallo-hydrolase/oxidoreductase"/>
    <property type="match status" value="1"/>
</dbReference>
<feature type="binding site" evidence="13">
    <location>
        <position position="145"/>
    </location>
    <ligand>
        <name>Zn(2+)</name>
        <dbReference type="ChEBI" id="CHEBI:29105"/>
        <label>1</label>
        <note>catalytic</note>
    </ligand>
</feature>
<dbReference type="KEGG" id="ccb:Clocel_1835"/>
<keyword evidence="5 10" id="KW-0255">Endonuclease</keyword>
<accession>D9SL63</accession>
<dbReference type="GO" id="GO:0004534">
    <property type="term" value="F:5'-3' RNA exonuclease activity"/>
    <property type="evidence" value="ECO:0007669"/>
    <property type="project" value="UniProtKB-UniRule"/>
</dbReference>
<keyword evidence="6 10" id="KW-0378">Hydrolase</keyword>
<dbReference type="CDD" id="cd07714">
    <property type="entry name" value="RNaseJ_MBL-fold"/>
    <property type="match status" value="1"/>
</dbReference>
<evidence type="ECO:0000256" key="8">
    <source>
        <dbReference type="ARBA" id="ARBA00022839"/>
    </source>
</evidence>
<dbReference type="Gene3D" id="3.10.20.580">
    <property type="match status" value="1"/>
</dbReference>
<reference evidence="15 16" key="1">
    <citation type="submission" date="2010-08" db="EMBL/GenBank/DDBJ databases">
        <title>Complete sequence of Clostridium cellulovorans 743B.</title>
        <authorList>
            <consortium name="US DOE Joint Genome Institute"/>
            <person name="Lucas S."/>
            <person name="Copeland A."/>
            <person name="Lapidus A."/>
            <person name="Cheng J.-F."/>
            <person name="Bruce D."/>
            <person name="Goodwin L."/>
            <person name="Pitluck S."/>
            <person name="Chertkov O."/>
            <person name="Detter J.C."/>
            <person name="Han C."/>
            <person name="Tapia R."/>
            <person name="Land M."/>
            <person name="Hauser L."/>
            <person name="Chang Y.-J."/>
            <person name="Jeffries C."/>
            <person name="Kyrpides N."/>
            <person name="Ivanova N."/>
            <person name="Mikhailova N."/>
            <person name="Hemme C.L."/>
            <person name="Woyke T."/>
        </authorList>
    </citation>
    <scope>NUCLEOTIDE SEQUENCE [LARGE SCALE GENOMIC DNA]</scope>
    <source>
        <strain evidence="16">ATCC 35296 / DSM 3052 / OCM 3 / 743B</strain>
    </source>
</reference>
<evidence type="ECO:0000256" key="6">
    <source>
        <dbReference type="ARBA" id="ARBA00022801"/>
    </source>
</evidence>
<feature type="binding site" evidence="13">
    <location>
        <position position="82"/>
    </location>
    <ligand>
        <name>Zn(2+)</name>
        <dbReference type="ChEBI" id="CHEBI:29105"/>
        <label>1</label>
        <note>catalytic</note>
    </ligand>
</feature>
<dbReference type="GO" id="GO:0006364">
    <property type="term" value="P:rRNA processing"/>
    <property type="evidence" value="ECO:0007669"/>
    <property type="project" value="UniProtKB-UniRule"/>
</dbReference>
<dbReference type="Proteomes" id="UP000002730">
    <property type="component" value="Chromosome"/>
</dbReference>
<keyword evidence="10" id="KW-0698">rRNA processing</keyword>
<dbReference type="Pfam" id="PF07521">
    <property type="entry name" value="RMMBL"/>
    <property type="match status" value="1"/>
</dbReference>
<dbReference type="GO" id="GO:0005737">
    <property type="term" value="C:cytoplasm"/>
    <property type="evidence" value="ECO:0007669"/>
    <property type="project" value="UniProtKB-SubCell"/>
</dbReference>
<feature type="binding site" evidence="13">
    <location>
        <position position="79"/>
    </location>
    <ligand>
        <name>Zn(2+)</name>
        <dbReference type="ChEBI" id="CHEBI:29105"/>
        <label>2</label>
        <note>catalytic</note>
    </ligand>
</feature>
<dbReference type="PIRSF" id="PIRSF004803">
    <property type="entry name" value="RnjA"/>
    <property type="match status" value="1"/>
</dbReference>
<keyword evidence="16" id="KW-1185">Reference proteome</keyword>
<gene>
    <name evidence="10" type="primary">rnj</name>
    <name evidence="15" type="ordered locus">Clocel_1835</name>
</gene>
<evidence type="ECO:0000256" key="2">
    <source>
        <dbReference type="ARBA" id="ARBA00022490"/>
    </source>
</evidence>
<dbReference type="NCBIfam" id="TIGR00649">
    <property type="entry name" value="MG423"/>
    <property type="match status" value="1"/>
</dbReference>
<comment type="subunit">
    <text evidence="10">Homodimer, may be a subunit of the RNA degradosome.</text>
</comment>
<name>D9SL63_CLOC7</name>
<feature type="active site" description="Proton donor" evidence="11">
    <location>
        <position position="199"/>
    </location>
</feature>
<comment type="cofactor">
    <cofactor evidence="13">
        <name>Zn(2+)</name>
        <dbReference type="ChEBI" id="CHEBI:29105"/>
    </cofactor>
    <text evidence="13">Binds 2 Zn(2+) ions per subunit. It is not clear if Zn(2+) or Mg(2+) is physiologically important.</text>
</comment>
<evidence type="ECO:0000313" key="15">
    <source>
        <dbReference type="EMBL" id="ADL51579.1"/>
    </source>
</evidence>
<evidence type="ECO:0000256" key="10">
    <source>
        <dbReference type="HAMAP-Rule" id="MF_01491"/>
    </source>
</evidence>
<dbReference type="InterPro" id="IPR011108">
    <property type="entry name" value="RMMBL"/>
</dbReference>
<dbReference type="eggNOG" id="COG0595">
    <property type="taxonomic scope" value="Bacteria"/>
</dbReference>
<dbReference type="SMART" id="SM00849">
    <property type="entry name" value="Lactamase_B"/>
    <property type="match status" value="1"/>
</dbReference>
<comment type="similarity">
    <text evidence="10">Belongs to the metallo-beta-lactamase superfamily. RNA-metabolizing metallo-beta-lactamase-like family. Bacterial RNase J subfamily.</text>
</comment>
<feature type="binding site" evidence="13">
    <location>
        <position position="81"/>
    </location>
    <ligand>
        <name>Zn(2+)</name>
        <dbReference type="ChEBI" id="CHEBI:29105"/>
        <label>1</label>
        <note>catalytic</note>
    </ligand>
</feature>
<proteinExistence type="inferred from homology"/>
<feature type="binding site" evidence="12">
    <location>
        <begin position="236"/>
        <end position="238"/>
    </location>
    <ligand>
        <name>substrate</name>
    </ligand>
</feature>
<keyword evidence="2 10" id="KW-0963">Cytoplasm</keyword>
<protein>
    <recommendedName>
        <fullName evidence="10">Ribonuclease J</fullName>
        <shortName evidence="10">RNase J</shortName>
        <ecNumber evidence="10">3.1.-.-</ecNumber>
    </recommendedName>
</protein>
<keyword evidence="7 13" id="KW-0862">Zinc</keyword>
<dbReference type="HOGENOM" id="CLU_008727_3_1_9"/>
<dbReference type="OrthoDB" id="9758375at2"/>
<dbReference type="GO" id="GO:0003723">
    <property type="term" value="F:RNA binding"/>
    <property type="evidence" value="ECO:0007669"/>
    <property type="project" value="UniProtKB-UniRule"/>
</dbReference>
<dbReference type="InterPro" id="IPR004613">
    <property type="entry name" value="RNase_J"/>
</dbReference>
<evidence type="ECO:0000256" key="12">
    <source>
        <dbReference type="PIRSR" id="PIRSR004803-2"/>
    </source>
</evidence>
<dbReference type="EMBL" id="CP002160">
    <property type="protein sequence ID" value="ADL51579.1"/>
    <property type="molecule type" value="Genomic_DNA"/>
</dbReference>
<keyword evidence="9 10" id="KW-0694">RNA-binding</keyword>
<dbReference type="InterPro" id="IPR055132">
    <property type="entry name" value="RNase_J_b_CASP"/>
</dbReference>
<dbReference type="STRING" id="573061.Clocel_1835"/>
<dbReference type="InterPro" id="IPR001279">
    <property type="entry name" value="Metallo-B-lactamas"/>
</dbReference>
<dbReference type="Gene3D" id="3.40.50.10710">
    <property type="entry name" value="Metallo-hydrolase/oxidoreductase"/>
    <property type="match status" value="1"/>
</dbReference>
<dbReference type="GO" id="GO:0004521">
    <property type="term" value="F:RNA endonuclease activity"/>
    <property type="evidence" value="ECO:0007669"/>
    <property type="project" value="UniProtKB-UniRule"/>
</dbReference>
<dbReference type="EC" id="3.1.-.-" evidence="10"/>
<dbReference type="Gene3D" id="3.60.15.10">
    <property type="entry name" value="Ribonuclease Z/Hydroxyacylglutathione hydrolase-like"/>
    <property type="match status" value="1"/>
</dbReference>
<dbReference type="GO" id="GO:0008270">
    <property type="term" value="F:zinc ion binding"/>
    <property type="evidence" value="ECO:0007669"/>
    <property type="project" value="InterPro"/>
</dbReference>
<dbReference type="InterPro" id="IPR036866">
    <property type="entry name" value="RibonucZ/Hydroxyglut_hydro"/>
</dbReference>
<feature type="binding site" evidence="13">
    <location>
        <position position="447"/>
    </location>
    <ligand>
        <name>Ca(2+)</name>
        <dbReference type="ChEBI" id="CHEBI:29108"/>
    </ligand>
</feature>
<dbReference type="FunFam" id="3.10.20.580:FF:000001">
    <property type="entry name" value="Ribonuclease J"/>
    <property type="match status" value="1"/>
</dbReference>
<evidence type="ECO:0000256" key="1">
    <source>
        <dbReference type="ARBA" id="ARBA00004496"/>
    </source>
</evidence>
<feature type="domain" description="Metallo-beta-lactamase" evidence="14">
    <location>
        <begin position="24"/>
        <end position="219"/>
    </location>
</feature>
<evidence type="ECO:0000256" key="5">
    <source>
        <dbReference type="ARBA" id="ARBA00022759"/>
    </source>
</evidence>
<dbReference type="AlphaFoldDB" id="D9SL63"/>
<evidence type="ECO:0000256" key="7">
    <source>
        <dbReference type="ARBA" id="ARBA00022833"/>
    </source>
</evidence>
<feature type="binding site" evidence="10 12">
    <location>
        <begin position="368"/>
        <end position="372"/>
    </location>
    <ligand>
        <name>substrate</name>
    </ligand>
</feature>
<dbReference type="HAMAP" id="MF_01491">
    <property type="entry name" value="RNase_J_bact"/>
    <property type="match status" value="1"/>
</dbReference>
<evidence type="ECO:0000256" key="4">
    <source>
        <dbReference type="ARBA" id="ARBA00022723"/>
    </source>
</evidence>
<comment type="subcellular location">
    <subcellularLocation>
        <location evidence="1 10">Cytoplasm</location>
    </subcellularLocation>
</comment>
<organism evidence="15 16">
    <name type="scientific">Clostridium cellulovorans (strain ATCC 35296 / DSM 3052 / OCM 3 / 743B)</name>
    <dbReference type="NCBI Taxonomy" id="573061"/>
    <lineage>
        <taxon>Bacteria</taxon>
        <taxon>Bacillati</taxon>
        <taxon>Bacillota</taxon>
        <taxon>Clostridia</taxon>
        <taxon>Eubacteriales</taxon>
        <taxon>Clostridiaceae</taxon>
        <taxon>Clostridium</taxon>
    </lineage>
</organism>
<sequence length="559" mass="61903">MRKEKSSEKSKIKIIPLGGISEIGKNMTLIEYKDELIIVDCGLKFPEDEMFGIDLVIPDITYLLKNKDRIKGIFLTHGHEDHIGALPYILKQINIPVYGTKLTLGIVETKLKEHNLLSTVELIKVASKDIVKLDKISVEFIGVSHSIADACSIAIHTPLGVILHTGDFKIDFTPTRKVFPDLARFAELGRKGVLCMLADSTNVERPGYTKSESVVGETFMNIFSKAKGRIIVATFASNVHRIQQIINSAERYGKKVAVSGRSLENVTGVALELGYLTAEEDTLVSVDAINRYNDDKVVIVTTGSQGEPMSALSRMAYNEHRKLNIKSGDTVILSASPIPGNERLVSRVINQLFRKGADVIYSGIAEVHVSGHACQEELKLMHTLVKPKHFVPAHGEYRHLKKHCELAVELGLDPNRTLIPELGDIIEVSRDGIKRNGTVVCGQVFVDGLGVGDVGNIVLRDRKHLSQDGILTVVVTIEKSSGSVIAGPDIISRGFVYVRESEDLMDRARAIVKEVLQKCEEDNITEWSTIKGNIKEALRVYLYEKTKRKPMILPIIMEI</sequence>
<dbReference type="PANTHER" id="PTHR43694:SF1">
    <property type="entry name" value="RIBONUCLEASE J"/>
    <property type="match status" value="1"/>
</dbReference>
<comment type="cofactor">
    <cofactor evidence="13">
        <name>Ca(2+)</name>
        <dbReference type="ChEBI" id="CHEBI:29108"/>
    </cofactor>
    <text evidence="13">Binds 1 Ca(2+) cation per subunit. Seen in 1 crystal structure, it is not clear if it is physiologically important.</text>
</comment>
<dbReference type="RefSeq" id="WP_010077207.1">
    <property type="nucleotide sequence ID" value="NC_014393.1"/>
</dbReference>
<dbReference type="InterPro" id="IPR030854">
    <property type="entry name" value="RNase_J_bac"/>
</dbReference>
<evidence type="ECO:0000259" key="14">
    <source>
        <dbReference type="SMART" id="SM00849"/>
    </source>
</evidence>
<keyword evidence="4 13" id="KW-0479">Metal-binding</keyword>
<dbReference type="PROSITE" id="PS01292">
    <property type="entry name" value="UPF0036"/>
    <property type="match status" value="1"/>
</dbReference>
<feature type="binding site" evidence="13">
    <location>
        <position position="52"/>
    </location>
    <ligand>
        <name>Ca(2+)</name>
        <dbReference type="ChEBI" id="CHEBI:29108"/>
    </ligand>
</feature>
<keyword evidence="13" id="KW-0106">Calcium</keyword>
<feature type="binding site" evidence="13">
    <location>
        <position position="167"/>
    </location>
    <ligand>
        <name>Zn(2+)</name>
        <dbReference type="ChEBI" id="CHEBI:29105"/>
        <label>1</label>
        <note>catalytic</note>
    </ligand>
</feature>
<evidence type="ECO:0000256" key="11">
    <source>
        <dbReference type="PIRSR" id="PIRSR004803-1"/>
    </source>
</evidence>
<dbReference type="InterPro" id="IPR041636">
    <property type="entry name" value="RNase_J_C"/>
</dbReference>
<keyword evidence="3 10" id="KW-0540">Nuclease</keyword>
<evidence type="ECO:0000313" key="16">
    <source>
        <dbReference type="Proteomes" id="UP000002730"/>
    </source>
</evidence>
<dbReference type="Pfam" id="PF22505">
    <property type="entry name" value="RNase_J_b_CASP"/>
    <property type="match status" value="1"/>
</dbReference>
<dbReference type="InterPro" id="IPR001587">
    <property type="entry name" value="RNase_J_CS"/>
</dbReference>
<comment type="function">
    <text evidence="10">An RNase that has 5'-3' exonuclease and possibly endonuclease activity. Involved in maturation of rRNA and in some organisms also mRNA maturation and/or decay.</text>
</comment>
<keyword evidence="8 10" id="KW-0269">Exonuclease</keyword>
<feature type="binding site" evidence="13">
    <location>
        <position position="394"/>
    </location>
    <ligand>
        <name>Zn(2+)</name>
        <dbReference type="ChEBI" id="CHEBI:29105"/>
        <label>1</label>
        <note>catalytic</note>
    </ligand>
</feature>
<feature type="binding site" evidence="13">
    <location>
        <position position="54"/>
    </location>
    <ligand>
        <name>Ca(2+)</name>
        <dbReference type="ChEBI" id="CHEBI:29108"/>
    </ligand>
</feature>